<dbReference type="InterPro" id="IPR004252">
    <property type="entry name" value="Probable_transposase_24"/>
</dbReference>
<dbReference type="Pfam" id="PF03004">
    <property type="entry name" value="Transposase_24"/>
    <property type="match status" value="1"/>
</dbReference>
<dbReference type="AlphaFoldDB" id="A0A9C6WSR5"/>
<keyword evidence="1" id="KW-0175">Coiled coil</keyword>
<dbReference type="Proteomes" id="UP000515211">
    <property type="component" value="Chromosome 4"/>
</dbReference>
<evidence type="ECO:0000256" key="3">
    <source>
        <dbReference type="SAM" id="Phobius"/>
    </source>
</evidence>
<evidence type="ECO:0000256" key="1">
    <source>
        <dbReference type="SAM" id="Coils"/>
    </source>
</evidence>
<accession>A0A9C6WSR5</accession>
<evidence type="ECO:0000313" key="5">
    <source>
        <dbReference type="RefSeq" id="XP_052116614.1"/>
    </source>
</evidence>
<feature type="coiled-coil region" evidence="1">
    <location>
        <begin position="439"/>
        <end position="466"/>
    </location>
</feature>
<dbReference type="GeneID" id="107485475"/>
<feature type="region of interest" description="Disordered" evidence="2">
    <location>
        <begin position="499"/>
        <end position="526"/>
    </location>
</feature>
<dbReference type="PANTHER" id="PTHR33144:SF45">
    <property type="entry name" value="TRANSPOSASE TNP1_EN_SPM-LIKE DOMAIN-CONTAINING PROTEIN"/>
    <property type="match status" value="1"/>
</dbReference>
<proteinExistence type="predicted"/>
<dbReference type="RefSeq" id="XP_052116614.1">
    <property type="nucleotide sequence ID" value="XM_052260654.1"/>
</dbReference>
<sequence>MPPLPPKLLQEAHKSNHLLYQHYGFRSGGSVAMIAVAVSAAIAIAIFAIVAAHGVLSMSIIRIPVMPRGKCIKNPLKFVDERKTNNASRSLQPPAPVAYEDTTSVEASEAPSQAPFQAAANSISSDGATRCSNSKSSSSWNVEIIDSTNMKKKTKIKVKDVCNLPRGDRVIVEVDEEGATYGEAQGLLAGYCGILATNARIFPISFEKWSGQENGGMPKSFKDECFDTMIKPHFYFTSTEKIAYRYCIQSIAKKWAIYRQRLWNEFYDPTMRREALVNNVPDDVPRDQWTCFVNYRLKPSTVELCMKNKENQSKQTIPHTCGSKSNSRRRQEMYLETGKKPSRGMMYIETHKRKDGSFVNNEALTIVEQIELNMTQSNTQFEVSPNDAVGKVLGPEHSGRVHCMGMGAAPTNTFKNVRSRLNGMTISTNSAGSSSLTTSAILQEKINNLESDLHNSQQKVISLESKLQQSFDMMKAYLMMKEGGIPEALVGFFSAREANDAESEPTTPFDARRSAGDSNGHPRTNI</sequence>
<organism evidence="4 5">
    <name type="scientific">Arachis duranensis</name>
    <name type="common">Wild peanut</name>
    <dbReference type="NCBI Taxonomy" id="130453"/>
    <lineage>
        <taxon>Eukaryota</taxon>
        <taxon>Viridiplantae</taxon>
        <taxon>Streptophyta</taxon>
        <taxon>Embryophyta</taxon>
        <taxon>Tracheophyta</taxon>
        <taxon>Spermatophyta</taxon>
        <taxon>Magnoliopsida</taxon>
        <taxon>eudicotyledons</taxon>
        <taxon>Gunneridae</taxon>
        <taxon>Pentapetalae</taxon>
        <taxon>rosids</taxon>
        <taxon>fabids</taxon>
        <taxon>Fabales</taxon>
        <taxon>Fabaceae</taxon>
        <taxon>Papilionoideae</taxon>
        <taxon>50 kb inversion clade</taxon>
        <taxon>dalbergioids sensu lato</taxon>
        <taxon>Dalbergieae</taxon>
        <taxon>Pterocarpus clade</taxon>
        <taxon>Arachis</taxon>
    </lineage>
</organism>
<keyword evidence="3" id="KW-0472">Membrane</keyword>
<feature type="transmembrane region" description="Helical" evidence="3">
    <location>
        <begin position="31"/>
        <end position="56"/>
    </location>
</feature>
<protein>
    <submittedName>
        <fullName evidence="5">Uncharacterized protein LOC107485475</fullName>
    </submittedName>
</protein>
<keyword evidence="4" id="KW-1185">Reference proteome</keyword>
<keyword evidence="3" id="KW-1133">Transmembrane helix</keyword>
<gene>
    <name evidence="5" type="primary">LOC107485475</name>
</gene>
<evidence type="ECO:0000256" key="2">
    <source>
        <dbReference type="SAM" id="MobiDB-lite"/>
    </source>
</evidence>
<name>A0A9C6WSR5_ARADU</name>
<dbReference type="PANTHER" id="PTHR33144">
    <property type="entry name" value="OS10G0409366 PROTEIN-RELATED"/>
    <property type="match status" value="1"/>
</dbReference>
<evidence type="ECO:0000313" key="4">
    <source>
        <dbReference type="Proteomes" id="UP000515211"/>
    </source>
</evidence>
<reference evidence="4" key="1">
    <citation type="journal article" date="2016" name="Nat. Genet.">
        <title>The genome sequences of Arachis duranensis and Arachis ipaensis, the diploid ancestors of cultivated peanut.</title>
        <authorList>
            <person name="Bertioli D.J."/>
            <person name="Cannon S.B."/>
            <person name="Froenicke L."/>
            <person name="Huang G."/>
            <person name="Farmer A.D."/>
            <person name="Cannon E.K."/>
            <person name="Liu X."/>
            <person name="Gao D."/>
            <person name="Clevenger J."/>
            <person name="Dash S."/>
            <person name="Ren L."/>
            <person name="Moretzsohn M.C."/>
            <person name="Shirasawa K."/>
            <person name="Huang W."/>
            <person name="Vidigal B."/>
            <person name="Abernathy B."/>
            <person name="Chu Y."/>
            <person name="Niederhuth C.E."/>
            <person name="Umale P."/>
            <person name="Araujo A.C."/>
            <person name="Kozik A."/>
            <person name="Kim K.D."/>
            <person name="Burow M.D."/>
            <person name="Varshney R.K."/>
            <person name="Wang X."/>
            <person name="Zhang X."/>
            <person name="Barkley N."/>
            <person name="Guimaraes P.M."/>
            <person name="Isobe S."/>
            <person name="Guo B."/>
            <person name="Liao B."/>
            <person name="Stalker H.T."/>
            <person name="Schmitz R.J."/>
            <person name="Scheffler B.E."/>
            <person name="Leal-Bertioli S.C."/>
            <person name="Xun X."/>
            <person name="Jackson S.A."/>
            <person name="Michelmore R."/>
            <person name="Ozias-Akins P."/>
        </authorList>
    </citation>
    <scope>NUCLEOTIDE SEQUENCE [LARGE SCALE GENOMIC DNA]</scope>
    <source>
        <strain evidence="4">cv. V14167</strain>
    </source>
</reference>
<keyword evidence="3" id="KW-0812">Transmembrane</keyword>
<reference evidence="5" key="2">
    <citation type="submission" date="2025-08" db="UniProtKB">
        <authorList>
            <consortium name="RefSeq"/>
        </authorList>
    </citation>
    <scope>IDENTIFICATION</scope>
    <source>
        <tissue evidence="5">Whole plant</tissue>
    </source>
</reference>
<dbReference type="KEGG" id="adu:107485475"/>